<evidence type="ECO:0000256" key="2">
    <source>
        <dbReference type="ARBA" id="ARBA00022747"/>
    </source>
</evidence>
<feature type="domain" description="Type I restriction modification DNA specificity" evidence="4">
    <location>
        <begin position="9"/>
        <end position="191"/>
    </location>
</feature>
<dbReference type="GO" id="GO:0004519">
    <property type="term" value="F:endonuclease activity"/>
    <property type="evidence" value="ECO:0007669"/>
    <property type="project" value="UniProtKB-KW"/>
</dbReference>
<dbReference type="Proteomes" id="UP001620262">
    <property type="component" value="Unassembled WGS sequence"/>
</dbReference>
<gene>
    <name evidence="5" type="ORF">ACI2JU_12165</name>
</gene>
<dbReference type="CDD" id="cd17278">
    <property type="entry name" value="RMtype1_S_LdeBORF1052P-TRD2-CR2"/>
    <property type="match status" value="1"/>
</dbReference>
<dbReference type="InterPro" id="IPR052021">
    <property type="entry name" value="Type-I_RS_S_subunit"/>
</dbReference>
<keyword evidence="6" id="KW-1185">Reference proteome</keyword>
<protein>
    <submittedName>
        <fullName evidence="5">Restriction endonuclease subunit S</fullName>
        <ecNumber evidence="5">3.1.21.-</ecNumber>
    </submittedName>
</protein>
<sequence>MGFEQTMFGEYAKVQGGNAYKSKDFIEKSSNKVLKIKNVRFGTVNYDDSGYISDELAEATKAWQAKEGDILISMTGSGPNAPQSLVGRVARVWKDEPAAWINQRVGRIQLKDEGMIHPDFLFYLLSLPQSQEFLVSNSSGSANQANISGKIIELLPCPKVTFNQSKSIADIARSLDEKIILNNQTNQTLEQMAQALFKSWFVDFDPVFDNLLASVDFNLENLETSLPDELKQKAQRRLAALNSLHNAAECKASLSALAHELQALSQTKAPTPAAVQVSEKAAETPVKANFSANPKILAQHANTHAHFPNEFEYNEQLGWIPRGWKQKYLSDLLEVKYGKDHKKLDDGKYPVYGSGGLMRYAESFLYEGESVLIPRKGTLSNIMHINGSFWTVDTMFYTIPKVLKVAKFMFYHMKALDFAAMNVGSAVPSMTTKVLNSLELLFPSVEVLCKFDRVIEDYFKKIDFNKVNINQLESLRDTLLPKLISGELQIPDSANVSDNNI</sequence>
<organism evidence="5 6">
    <name type="scientific">Pseudoalteromonas rhizosphaerae</name>
    <dbReference type="NCBI Taxonomy" id="2518973"/>
    <lineage>
        <taxon>Bacteria</taxon>
        <taxon>Pseudomonadati</taxon>
        <taxon>Pseudomonadota</taxon>
        <taxon>Gammaproteobacteria</taxon>
        <taxon>Alteromonadales</taxon>
        <taxon>Pseudoalteromonadaceae</taxon>
        <taxon>Pseudoalteromonas</taxon>
    </lineage>
</organism>
<dbReference type="GO" id="GO:0016787">
    <property type="term" value="F:hydrolase activity"/>
    <property type="evidence" value="ECO:0007669"/>
    <property type="project" value="UniProtKB-KW"/>
</dbReference>
<dbReference type="InterPro" id="IPR044946">
    <property type="entry name" value="Restrct_endonuc_typeI_TRD_sf"/>
</dbReference>
<dbReference type="SUPFAM" id="SSF116734">
    <property type="entry name" value="DNA methylase specificity domain"/>
    <property type="match status" value="2"/>
</dbReference>
<dbReference type="Gene3D" id="1.10.287.1120">
    <property type="entry name" value="Bipartite methylase S protein"/>
    <property type="match status" value="1"/>
</dbReference>
<evidence type="ECO:0000313" key="5">
    <source>
        <dbReference type="EMBL" id="MFK3864617.1"/>
    </source>
</evidence>
<keyword evidence="5" id="KW-0540">Nuclease</keyword>
<keyword evidence="3" id="KW-0238">DNA-binding</keyword>
<evidence type="ECO:0000259" key="4">
    <source>
        <dbReference type="Pfam" id="PF01420"/>
    </source>
</evidence>
<evidence type="ECO:0000256" key="1">
    <source>
        <dbReference type="ARBA" id="ARBA00010923"/>
    </source>
</evidence>
<dbReference type="InterPro" id="IPR000055">
    <property type="entry name" value="Restrct_endonuc_typeI_TRD"/>
</dbReference>
<keyword evidence="5" id="KW-0378">Hydrolase</keyword>
<dbReference type="Pfam" id="PF01420">
    <property type="entry name" value="Methylase_S"/>
    <property type="match status" value="2"/>
</dbReference>
<dbReference type="EC" id="3.1.21.-" evidence="5"/>
<comment type="caution">
    <text evidence="5">The sequence shown here is derived from an EMBL/GenBank/DDBJ whole genome shotgun (WGS) entry which is preliminary data.</text>
</comment>
<proteinExistence type="inferred from homology"/>
<dbReference type="EMBL" id="JBJDOT010000015">
    <property type="protein sequence ID" value="MFK3864617.1"/>
    <property type="molecule type" value="Genomic_DNA"/>
</dbReference>
<feature type="domain" description="Type I restriction modification DNA specificity" evidence="4">
    <location>
        <begin position="321"/>
        <end position="473"/>
    </location>
</feature>
<dbReference type="Gene3D" id="3.90.220.20">
    <property type="entry name" value="DNA methylase specificity domains"/>
    <property type="match status" value="2"/>
</dbReference>
<keyword evidence="5" id="KW-0255">Endonuclease</keyword>
<comment type="similarity">
    <text evidence="1">Belongs to the type-I restriction system S methylase family.</text>
</comment>
<name>A0ABW8KXU7_9GAMM</name>
<evidence type="ECO:0000256" key="3">
    <source>
        <dbReference type="ARBA" id="ARBA00023125"/>
    </source>
</evidence>
<dbReference type="CDD" id="cd17288">
    <property type="entry name" value="RMtype1_S_LlaAI06ORF1089P_TRD1-CR1_like"/>
    <property type="match status" value="1"/>
</dbReference>
<dbReference type="RefSeq" id="WP_404675555.1">
    <property type="nucleotide sequence ID" value="NZ_JBJDOT010000015.1"/>
</dbReference>
<evidence type="ECO:0000313" key="6">
    <source>
        <dbReference type="Proteomes" id="UP001620262"/>
    </source>
</evidence>
<keyword evidence="2" id="KW-0680">Restriction system</keyword>
<reference evidence="5 6" key="1">
    <citation type="submission" date="2024-11" db="EMBL/GenBank/DDBJ databases">
        <title>The Natural Products Discovery Center: Release of the First 8490 Sequenced Strains for Exploring Actinobacteria Biosynthetic Diversity.</title>
        <authorList>
            <person name="Kalkreuter E."/>
            <person name="Kautsar S.A."/>
            <person name="Yang D."/>
            <person name="Bader C.D."/>
            <person name="Teijaro C.N."/>
            <person name="Fluegel L."/>
            <person name="Davis C.M."/>
            <person name="Simpson J.R."/>
            <person name="Lauterbach L."/>
            <person name="Steele A.D."/>
            <person name="Gui C."/>
            <person name="Meng S."/>
            <person name="Li G."/>
            <person name="Viehrig K."/>
            <person name="Ye F."/>
            <person name="Su P."/>
            <person name="Kiefer A.F."/>
            <person name="Nichols A."/>
            <person name="Cepeda A.J."/>
            <person name="Yan W."/>
            <person name="Fan B."/>
            <person name="Jiang Y."/>
            <person name="Adhikari A."/>
            <person name="Zheng C.-J."/>
            <person name="Schuster L."/>
            <person name="Cowan T.M."/>
            <person name="Smanski M.J."/>
            <person name="Chevrette M.G."/>
            <person name="De Carvalho L.P.S."/>
            <person name="Shen B."/>
        </authorList>
    </citation>
    <scope>NUCLEOTIDE SEQUENCE [LARGE SCALE GENOMIC DNA]</scope>
    <source>
        <strain evidence="5 6">NPDC078403</strain>
    </source>
</reference>
<accession>A0ABW8KXU7</accession>
<dbReference type="PANTHER" id="PTHR30408:SF13">
    <property type="entry name" value="TYPE I RESTRICTION ENZYME HINDI SPECIFICITY SUBUNIT"/>
    <property type="match status" value="1"/>
</dbReference>
<dbReference type="PANTHER" id="PTHR30408">
    <property type="entry name" value="TYPE-1 RESTRICTION ENZYME ECOKI SPECIFICITY PROTEIN"/>
    <property type="match status" value="1"/>
</dbReference>